<accession>A0A1H8VUW9</accession>
<evidence type="ECO:0000256" key="1">
    <source>
        <dbReference type="SAM" id="MobiDB-lite"/>
    </source>
</evidence>
<dbReference type="EMBL" id="FOCX01000042">
    <property type="protein sequence ID" value="SEP19100.1"/>
    <property type="molecule type" value="Genomic_DNA"/>
</dbReference>
<dbReference type="AlphaFoldDB" id="A0A1H8VUW9"/>
<dbReference type="InterPro" id="IPR011047">
    <property type="entry name" value="Quinoprotein_ADH-like_sf"/>
</dbReference>
<dbReference type="InterPro" id="IPR015943">
    <property type="entry name" value="WD40/YVTN_repeat-like_dom_sf"/>
</dbReference>
<gene>
    <name evidence="3" type="ORF">SAMN05216388_104214</name>
</gene>
<dbReference type="PANTHER" id="PTHR34512">
    <property type="entry name" value="CELL SURFACE PROTEIN"/>
    <property type="match status" value="1"/>
</dbReference>
<proteinExistence type="predicted"/>
<keyword evidence="4" id="KW-1185">Reference proteome</keyword>
<dbReference type="Gene3D" id="2.130.10.10">
    <property type="entry name" value="YVTN repeat-like/Quinoprotein amine dehydrogenase"/>
    <property type="match status" value="1"/>
</dbReference>
<feature type="region of interest" description="Disordered" evidence="1">
    <location>
        <begin position="33"/>
        <end position="82"/>
    </location>
</feature>
<sequence>MTDSDQSRRQFLQGSLAIGVMTTIAGCNTNAITDNSTQTPTSSTDQNGDKTKQPIGGWSAPDYDAARTGAAPSEKSITSKPSMKWEANLPNELGGTPVVANNTVYCITQRRSFGSQNEGSIFAIDARSGKRKWNKAIAGAFGSPVISGSTVYFSVSADENVAVYALDADSGDEKWTQSLTNHRHILMHPPVVKDGSVYIPVKEEYWQNDPNGGLKDPLFVSLDASDGSVNWYFREKQLDTNQSVEWNHPTVAHSRVFLTTVGAGSDGFPADLLALDASTGEIDWKLTGDSQNYHPYYYSPVAGPDHLFVANRNGLRALDPATGEEQWAFTQDPGSQKPAVTDDTVFLPTQDGYLYALDRTTGEKKWNYIGSQFTAQPVVTESTVYVRNRTTIHAINRSKPERQWKLDDVMGLNQGPTVADGHLFTQSGPGSPTSLAAFTESVESSSN</sequence>
<dbReference type="InterPro" id="IPR002372">
    <property type="entry name" value="PQQ_rpt_dom"/>
</dbReference>
<dbReference type="SMART" id="SM00564">
    <property type="entry name" value="PQQ"/>
    <property type="match status" value="7"/>
</dbReference>
<protein>
    <submittedName>
        <fullName evidence="3">Outer membrane protein assembly factor BamB, contains PQQ-like beta-propeller repeat</fullName>
    </submittedName>
</protein>
<feature type="compositionally biased region" description="Polar residues" evidence="1">
    <location>
        <begin position="33"/>
        <end position="46"/>
    </location>
</feature>
<dbReference type="PROSITE" id="PS51318">
    <property type="entry name" value="TAT"/>
    <property type="match status" value="1"/>
</dbReference>
<dbReference type="Gene3D" id="2.40.10.480">
    <property type="match status" value="1"/>
</dbReference>
<evidence type="ECO:0000259" key="2">
    <source>
        <dbReference type="Pfam" id="PF13360"/>
    </source>
</evidence>
<dbReference type="OrthoDB" id="136681at2157"/>
<dbReference type="PANTHER" id="PTHR34512:SF30">
    <property type="entry name" value="OUTER MEMBRANE PROTEIN ASSEMBLY FACTOR BAMB"/>
    <property type="match status" value="1"/>
</dbReference>
<evidence type="ECO:0000313" key="3">
    <source>
        <dbReference type="EMBL" id="SEP19100.1"/>
    </source>
</evidence>
<name>A0A1H8VUW9_9EURY</name>
<feature type="domain" description="Pyrrolo-quinoline quinone repeat" evidence="2">
    <location>
        <begin position="67"/>
        <end position="177"/>
    </location>
</feature>
<dbReference type="RefSeq" id="WP_092664242.1">
    <property type="nucleotide sequence ID" value="NZ_FOCX01000042.1"/>
</dbReference>
<dbReference type="SUPFAM" id="SSF50998">
    <property type="entry name" value="Quinoprotein alcohol dehydrogenase-like"/>
    <property type="match status" value="1"/>
</dbReference>
<reference evidence="4" key="1">
    <citation type="submission" date="2016-10" db="EMBL/GenBank/DDBJ databases">
        <authorList>
            <person name="Varghese N."/>
            <person name="Submissions S."/>
        </authorList>
    </citation>
    <scope>NUCLEOTIDE SEQUENCE [LARGE SCALE GENOMIC DNA]</scope>
    <source>
        <strain evidence="4">IBRC-M 10043</strain>
    </source>
</reference>
<dbReference type="InterPro" id="IPR006311">
    <property type="entry name" value="TAT_signal"/>
</dbReference>
<dbReference type="InterPro" id="IPR018391">
    <property type="entry name" value="PQQ_b-propeller_rpt"/>
</dbReference>
<dbReference type="Pfam" id="PF13360">
    <property type="entry name" value="PQQ_2"/>
    <property type="match status" value="2"/>
</dbReference>
<organism evidence="3 4">
    <name type="scientific">Halorientalis persicus</name>
    <dbReference type="NCBI Taxonomy" id="1367881"/>
    <lineage>
        <taxon>Archaea</taxon>
        <taxon>Methanobacteriati</taxon>
        <taxon>Methanobacteriota</taxon>
        <taxon>Stenosarchaea group</taxon>
        <taxon>Halobacteria</taxon>
        <taxon>Halobacteriales</taxon>
        <taxon>Haloarculaceae</taxon>
        <taxon>Halorientalis</taxon>
    </lineage>
</organism>
<feature type="domain" description="Pyrrolo-quinoline quinone repeat" evidence="2">
    <location>
        <begin position="221"/>
        <end position="430"/>
    </location>
</feature>
<evidence type="ECO:0000313" key="4">
    <source>
        <dbReference type="Proteomes" id="UP000198775"/>
    </source>
</evidence>
<dbReference type="Proteomes" id="UP000198775">
    <property type="component" value="Unassembled WGS sequence"/>
</dbReference>